<proteinExistence type="predicted"/>
<dbReference type="FunCoup" id="C5L7B1">
    <property type="interactions" value="307"/>
</dbReference>
<dbReference type="InParanoid" id="C5L7B1"/>
<reference evidence="3 4" key="1">
    <citation type="submission" date="2008-07" db="EMBL/GenBank/DDBJ databases">
        <authorList>
            <person name="El-Sayed N."/>
            <person name="Caler E."/>
            <person name="Inman J."/>
            <person name="Amedeo P."/>
            <person name="Hass B."/>
            <person name="Wortman J."/>
        </authorList>
    </citation>
    <scope>NUCLEOTIDE SEQUENCE [LARGE SCALE GENOMIC DNA]</scope>
    <source>
        <strain evidence="4">ATCC 50983 / TXsc</strain>
    </source>
</reference>
<protein>
    <submittedName>
        <fullName evidence="3">Protein bem46, putative</fullName>
    </submittedName>
</protein>
<dbReference type="OrthoDB" id="10249433at2759"/>
<evidence type="ECO:0000313" key="3">
    <source>
        <dbReference type="EMBL" id="EER07373.1"/>
    </source>
</evidence>
<accession>C5L7B1</accession>
<evidence type="ECO:0000259" key="2">
    <source>
        <dbReference type="Pfam" id="PF00561"/>
    </source>
</evidence>
<name>C5L7B1_PERM5</name>
<gene>
    <name evidence="3" type="ORF">Pmar_PMAR020537</name>
</gene>
<dbReference type="Proteomes" id="UP000007800">
    <property type="component" value="Unassembled WGS sequence"/>
</dbReference>
<dbReference type="GO" id="GO:0008474">
    <property type="term" value="F:palmitoyl-(protein) hydrolase activity"/>
    <property type="evidence" value="ECO:0007669"/>
    <property type="project" value="TreeGrafter"/>
</dbReference>
<feature type="domain" description="AB hydrolase-1" evidence="2">
    <location>
        <begin position="104"/>
        <end position="211"/>
    </location>
</feature>
<dbReference type="PANTHER" id="PTHR12277">
    <property type="entry name" value="ALPHA/BETA HYDROLASE DOMAIN-CONTAINING PROTEIN"/>
    <property type="match status" value="1"/>
</dbReference>
<keyword evidence="1" id="KW-0472">Membrane</keyword>
<dbReference type="GO" id="GO:0016020">
    <property type="term" value="C:membrane"/>
    <property type="evidence" value="ECO:0007669"/>
    <property type="project" value="TreeGrafter"/>
</dbReference>
<feature type="transmembrane region" description="Helical" evidence="1">
    <location>
        <begin position="20"/>
        <end position="40"/>
    </location>
</feature>
<keyword evidence="4" id="KW-1185">Reference proteome</keyword>
<dbReference type="Gene3D" id="3.40.50.1820">
    <property type="entry name" value="alpha/beta hydrolase"/>
    <property type="match status" value="1"/>
</dbReference>
<dbReference type="OMA" id="WLPEQGY"/>
<keyword evidence="1" id="KW-1133">Transmembrane helix</keyword>
<dbReference type="RefSeq" id="XP_002775557.1">
    <property type="nucleotide sequence ID" value="XM_002775511.1"/>
</dbReference>
<dbReference type="SUPFAM" id="SSF53474">
    <property type="entry name" value="alpha/beta-Hydrolases"/>
    <property type="match status" value="1"/>
</dbReference>
<sequence>MNAFVIIGGVLGVLLLSMSWTKVLLICLGIVAILLAILVASQEKMLYMPEVQGFTTVGSNPPGMRSPAELDMKFENIKVATADGQSIHAWFIHAIGVADSSVAPTIVFCHANAGNMGLRMPNYRQLASFVKADVLAFDYRGFGESTGKPSEEGIMLDLDALFQWIQNNQQLVDPENIFLFGRSLGGAVAAEYAAKLVAEGHPPRGVILENTFLSISLMVNSLFPFLRFDWVKKPFLRLRWETYKHVEKLGKKTSVLLLSAADDEIVPPSHMTKLHDICNDNGMECVFERFENATHNDTWQKGGRRYLEVLRKFVNDRKLAPMPKIVEVG</sequence>
<dbReference type="InterPro" id="IPR000073">
    <property type="entry name" value="AB_hydrolase_1"/>
</dbReference>
<dbReference type="EMBL" id="GG679899">
    <property type="protein sequence ID" value="EER07373.1"/>
    <property type="molecule type" value="Genomic_DNA"/>
</dbReference>
<keyword evidence="1" id="KW-0812">Transmembrane</keyword>
<dbReference type="GeneID" id="9060217"/>
<evidence type="ECO:0000256" key="1">
    <source>
        <dbReference type="SAM" id="Phobius"/>
    </source>
</evidence>
<dbReference type="Pfam" id="PF00561">
    <property type="entry name" value="Abhydrolase_1"/>
    <property type="match status" value="1"/>
</dbReference>
<dbReference type="AlphaFoldDB" id="C5L7B1"/>
<dbReference type="InterPro" id="IPR029058">
    <property type="entry name" value="AB_hydrolase_fold"/>
</dbReference>
<organism evidence="4">
    <name type="scientific">Perkinsus marinus (strain ATCC 50983 / TXsc)</name>
    <dbReference type="NCBI Taxonomy" id="423536"/>
    <lineage>
        <taxon>Eukaryota</taxon>
        <taxon>Sar</taxon>
        <taxon>Alveolata</taxon>
        <taxon>Perkinsozoa</taxon>
        <taxon>Perkinsea</taxon>
        <taxon>Perkinsida</taxon>
        <taxon>Perkinsidae</taxon>
        <taxon>Perkinsus</taxon>
    </lineage>
</organism>
<evidence type="ECO:0000313" key="4">
    <source>
        <dbReference type="Proteomes" id="UP000007800"/>
    </source>
</evidence>
<dbReference type="PANTHER" id="PTHR12277:SF81">
    <property type="entry name" value="PROTEIN ABHD13"/>
    <property type="match status" value="1"/>
</dbReference>